<name>A0A4T0B435_AURPU</name>
<comment type="caution">
    <text evidence="1">The sequence shown here is derived from an EMBL/GenBank/DDBJ whole genome shotgun (WGS) entry which is preliminary data.</text>
</comment>
<protein>
    <submittedName>
        <fullName evidence="1">Uncharacterized protein</fullName>
    </submittedName>
</protein>
<sequence length="73" mass="8502">MSSYLDCSSLVSDSGLDSDYTPYDAHYSYYPLPPSFAAAYIDQTAVSIVQYLEYYDNMWKDLMEQQDEYPLQE</sequence>
<reference evidence="1 2" key="1">
    <citation type="submission" date="2018-10" db="EMBL/GenBank/DDBJ databases">
        <title>Fifty Aureobasidium pullulans genomes reveal a recombining polyextremotolerant generalist.</title>
        <authorList>
            <person name="Gostincar C."/>
            <person name="Turk M."/>
            <person name="Zajc J."/>
            <person name="Gunde-Cimerman N."/>
        </authorList>
    </citation>
    <scope>NUCLEOTIDE SEQUENCE [LARGE SCALE GENOMIC DNA]</scope>
    <source>
        <strain evidence="1 2">EXF-1645</strain>
    </source>
</reference>
<gene>
    <name evidence="1" type="ORF">D6C78_10552</name>
</gene>
<evidence type="ECO:0000313" key="1">
    <source>
        <dbReference type="EMBL" id="TIA28836.1"/>
    </source>
</evidence>
<proteinExistence type="predicted"/>
<dbReference type="Proteomes" id="UP000308724">
    <property type="component" value="Unassembled WGS sequence"/>
</dbReference>
<dbReference type="EMBL" id="QZBZ01000522">
    <property type="protein sequence ID" value="TIA28836.1"/>
    <property type="molecule type" value="Genomic_DNA"/>
</dbReference>
<organism evidence="1 2">
    <name type="scientific">Aureobasidium pullulans</name>
    <name type="common">Black yeast</name>
    <name type="synonym">Pullularia pullulans</name>
    <dbReference type="NCBI Taxonomy" id="5580"/>
    <lineage>
        <taxon>Eukaryota</taxon>
        <taxon>Fungi</taxon>
        <taxon>Dikarya</taxon>
        <taxon>Ascomycota</taxon>
        <taxon>Pezizomycotina</taxon>
        <taxon>Dothideomycetes</taxon>
        <taxon>Dothideomycetidae</taxon>
        <taxon>Dothideales</taxon>
        <taxon>Saccotheciaceae</taxon>
        <taxon>Aureobasidium</taxon>
    </lineage>
</organism>
<accession>A0A4T0B435</accession>
<evidence type="ECO:0000313" key="2">
    <source>
        <dbReference type="Proteomes" id="UP000308724"/>
    </source>
</evidence>
<dbReference type="AlphaFoldDB" id="A0A4T0B435"/>